<evidence type="ECO:0000256" key="1">
    <source>
        <dbReference type="SAM" id="MobiDB-lite"/>
    </source>
</evidence>
<feature type="compositionally biased region" description="Basic and acidic residues" evidence="1">
    <location>
        <begin position="29"/>
        <end position="60"/>
    </location>
</feature>
<protein>
    <submittedName>
        <fullName evidence="2">Uncharacterized protein</fullName>
    </submittedName>
</protein>
<gene>
    <name evidence="2" type="ORF">QQS21_002015</name>
</gene>
<dbReference type="AlphaFoldDB" id="A0AAJ0G1L0"/>
<feature type="compositionally biased region" description="Basic and acidic residues" evidence="1">
    <location>
        <begin position="226"/>
        <end position="237"/>
    </location>
</feature>
<name>A0AAJ0G1L0_9HYPO</name>
<dbReference type="EMBL" id="JASWJB010000023">
    <property type="protein sequence ID" value="KAK2611909.1"/>
    <property type="molecule type" value="Genomic_DNA"/>
</dbReference>
<feature type="region of interest" description="Disordered" evidence="1">
    <location>
        <begin position="214"/>
        <end position="237"/>
    </location>
</feature>
<accession>A0AAJ0G1L0</accession>
<comment type="caution">
    <text evidence="2">The sequence shown here is derived from an EMBL/GenBank/DDBJ whole genome shotgun (WGS) entry which is preliminary data.</text>
</comment>
<feature type="region of interest" description="Disordered" evidence="1">
    <location>
        <begin position="271"/>
        <end position="302"/>
    </location>
</feature>
<evidence type="ECO:0000313" key="3">
    <source>
        <dbReference type="Proteomes" id="UP001251528"/>
    </source>
</evidence>
<sequence>MRKGFDARDGPFSGSYDPATFRTRPGMRWGHEESDSEPDSEKESELASEPKSESGQEQERLFGIGPRPRQPEQQKPRSRPTKSTQTPQYPIPRPTVCNPEASRPYHQFKYQIPKERVWIRDEMFYKKPGTRVDLTCDLDAMAYESVKSIWIKDGIWRSEWSDMPGMKWMYEGPEEEKLVETPAAASSVKRGQPEVIFGLAAPPFNVTHGRIDGNLGSAPADAEASGTERRAGGRTREASIFQPVVTHSAQDAEEATRRNIGIATSHLAARGVFSPPGRSKRSRCSDVTEDEQPPKRLRHNSRHSAIFCEESDATDTNEQHDLRTPVTKHEGCCCVMCLYR</sequence>
<proteinExistence type="predicted"/>
<evidence type="ECO:0000313" key="2">
    <source>
        <dbReference type="EMBL" id="KAK2611909.1"/>
    </source>
</evidence>
<feature type="region of interest" description="Disordered" evidence="1">
    <location>
        <begin position="1"/>
        <end position="102"/>
    </location>
</feature>
<dbReference type="Proteomes" id="UP001251528">
    <property type="component" value="Unassembled WGS sequence"/>
</dbReference>
<keyword evidence="3" id="KW-1185">Reference proteome</keyword>
<organism evidence="2 3">
    <name type="scientific">Conoideocrella luteorostrata</name>
    <dbReference type="NCBI Taxonomy" id="1105319"/>
    <lineage>
        <taxon>Eukaryota</taxon>
        <taxon>Fungi</taxon>
        <taxon>Dikarya</taxon>
        <taxon>Ascomycota</taxon>
        <taxon>Pezizomycotina</taxon>
        <taxon>Sordariomycetes</taxon>
        <taxon>Hypocreomycetidae</taxon>
        <taxon>Hypocreales</taxon>
        <taxon>Clavicipitaceae</taxon>
        <taxon>Conoideocrella</taxon>
    </lineage>
</organism>
<reference evidence="2" key="1">
    <citation type="submission" date="2023-06" db="EMBL/GenBank/DDBJ databases">
        <title>Conoideocrella luteorostrata (Hypocreales: Clavicipitaceae), a potential biocontrol fungus for elongate hemlock scale in United States Christmas tree production areas.</title>
        <authorList>
            <person name="Barrett H."/>
            <person name="Lovett B."/>
            <person name="Macias A.M."/>
            <person name="Stajich J.E."/>
            <person name="Kasson M.T."/>
        </authorList>
    </citation>
    <scope>NUCLEOTIDE SEQUENCE</scope>
    <source>
        <strain evidence="2">ARSEF 14590</strain>
    </source>
</reference>